<sequence>MEIKLLEEKNELLRNEQVRFRPAHILDVTKIPGNRVYHYEEITNKFERRLEDSLESRQKIKVKITNASTGDQIAPNSQSLEPVETGAESSRDVIIFEDSRNSLLDKNSEGWLNCYILTSLVDDRWLHILSVRTHQEKNRGKEKIWA</sequence>
<evidence type="ECO:0000313" key="1">
    <source>
        <dbReference type="EMBL" id="GBC00655.1"/>
    </source>
</evidence>
<name>A0A2Z6RR03_9GLOM</name>
<reference evidence="1 2" key="1">
    <citation type="submission" date="2017-11" db="EMBL/GenBank/DDBJ databases">
        <title>The genome of Rhizophagus clarus HR1 reveals common genetic basis of auxotrophy among arbuscular mycorrhizal fungi.</title>
        <authorList>
            <person name="Kobayashi Y."/>
        </authorList>
    </citation>
    <scope>NUCLEOTIDE SEQUENCE [LARGE SCALE GENOMIC DNA]</scope>
    <source>
        <strain evidence="1 2">HR1</strain>
    </source>
</reference>
<accession>A0A2Z6RR03</accession>
<dbReference type="AlphaFoldDB" id="A0A2Z6RR03"/>
<comment type="caution">
    <text evidence="1">The sequence shown here is derived from an EMBL/GenBank/DDBJ whole genome shotgun (WGS) entry which is preliminary data.</text>
</comment>
<dbReference type="EMBL" id="BEXD01003257">
    <property type="protein sequence ID" value="GBC00655.1"/>
    <property type="molecule type" value="Genomic_DNA"/>
</dbReference>
<gene>
    <name evidence="1" type="ORF">RclHR1_03930005</name>
</gene>
<organism evidence="1 2">
    <name type="scientific">Rhizophagus clarus</name>
    <dbReference type="NCBI Taxonomy" id="94130"/>
    <lineage>
        <taxon>Eukaryota</taxon>
        <taxon>Fungi</taxon>
        <taxon>Fungi incertae sedis</taxon>
        <taxon>Mucoromycota</taxon>
        <taxon>Glomeromycotina</taxon>
        <taxon>Glomeromycetes</taxon>
        <taxon>Glomerales</taxon>
        <taxon>Glomeraceae</taxon>
        <taxon>Rhizophagus</taxon>
    </lineage>
</organism>
<dbReference type="Proteomes" id="UP000247702">
    <property type="component" value="Unassembled WGS sequence"/>
</dbReference>
<proteinExistence type="predicted"/>
<keyword evidence="2" id="KW-1185">Reference proteome</keyword>
<evidence type="ECO:0000313" key="2">
    <source>
        <dbReference type="Proteomes" id="UP000247702"/>
    </source>
</evidence>
<protein>
    <submittedName>
        <fullName evidence="1">Uncharacterized protein</fullName>
    </submittedName>
</protein>